<proteinExistence type="predicted"/>
<keyword evidence="4" id="KW-1185">Reference proteome</keyword>
<feature type="compositionally biased region" description="Polar residues" evidence="1">
    <location>
        <begin position="449"/>
        <end position="465"/>
    </location>
</feature>
<dbReference type="Gramene" id="Manes.01G020000.1.v8.1">
    <property type="protein sequence ID" value="Manes.01G020000.1.v8.1.CDS"/>
    <property type="gene ID" value="Manes.01G020000.v8.1"/>
</dbReference>
<evidence type="ECO:0000313" key="4">
    <source>
        <dbReference type="Proteomes" id="UP000091857"/>
    </source>
</evidence>
<evidence type="ECO:0000313" key="3">
    <source>
        <dbReference type="EMBL" id="OAY59279.1"/>
    </source>
</evidence>
<protein>
    <recommendedName>
        <fullName evidence="2">Endonuclease/exonuclease/phosphatase domain-containing protein</fullName>
    </recommendedName>
</protein>
<accession>A0A2C9WJI4</accession>
<name>A0A2C9WJI4_MANES</name>
<dbReference type="GO" id="GO:0003824">
    <property type="term" value="F:catalytic activity"/>
    <property type="evidence" value="ECO:0007669"/>
    <property type="project" value="InterPro"/>
</dbReference>
<dbReference type="InterPro" id="IPR005135">
    <property type="entry name" value="Endo/exonuclease/phosphatase"/>
</dbReference>
<dbReference type="InterPro" id="IPR036691">
    <property type="entry name" value="Endo/exonu/phosph_ase_sf"/>
</dbReference>
<feature type="domain" description="Endonuclease/exonuclease/phosphatase" evidence="2">
    <location>
        <begin position="110"/>
        <end position="435"/>
    </location>
</feature>
<dbReference type="SUPFAM" id="SSF56219">
    <property type="entry name" value="DNase I-like"/>
    <property type="match status" value="1"/>
</dbReference>
<dbReference type="Pfam" id="PF03372">
    <property type="entry name" value="Exo_endo_phos"/>
    <property type="match status" value="1"/>
</dbReference>
<dbReference type="OrthoDB" id="428734at2759"/>
<evidence type="ECO:0000256" key="1">
    <source>
        <dbReference type="SAM" id="MobiDB-lite"/>
    </source>
</evidence>
<organism evidence="3 4">
    <name type="scientific">Manihot esculenta</name>
    <name type="common">Cassava</name>
    <name type="synonym">Jatropha manihot</name>
    <dbReference type="NCBI Taxonomy" id="3983"/>
    <lineage>
        <taxon>Eukaryota</taxon>
        <taxon>Viridiplantae</taxon>
        <taxon>Streptophyta</taxon>
        <taxon>Embryophyta</taxon>
        <taxon>Tracheophyta</taxon>
        <taxon>Spermatophyta</taxon>
        <taxon>Magnoliopsida</taxon>
        <taxon>eudicotyledons</taxon>
        <taxon>Gunneridae</taxon>
        <taxon>Pentapetalae</taxon>
        <taxon>rosids</taxon>
        <taxon>fabids</taxon>
        <taxon>Malpighiales</taxon>
        <taxon>Euphorbiaceae</taxon>
        <taxon>Crotonoideae</taxon>
        <taxon>Manihoteae</taxon>
        <taxon>Manihot</taxon>
    </lineage>
</organism>
<feature type="region of interest" description="Disordered" evidence="1">
    <location>
        <begin position="449"/>
        <end position="474"/>
    </location>
</feature>
<comment type="caution">
    <text evidence="3">The sequence shown here is derived from an EMBL/GenBank/DDBJ whole genome shotgun (WGS) entry which is preliminary data.</text>
</comment>
<dbReference type="PANTHER" id="PTHR12121:SF82">
    <property type="entry name" value="CARBON CATABOLITE REPRESSOR PROTEIN 4 HOMOLOG 3"/>
    <property type="match status" value="1"/>
</dbReference>
<gene>
    <name evidence="3" type="ORF">MANES_01G020000v8</name>
</gene>
<dbReference type="PANTHER" id="PTHR12121">
    <property type="entry name" value="CARBON CATABOLITE REPRESSOR PROTEIN 4"/>
    <property type="match status" value="1"/>
</dbReference>
<dbReference type="EMBL" id="CM004387">
    <property type="protein sequence ID" value="OAY59279.1"/>
    <property type="molecule type" value="Genomic_DNA"/>
</dbReference>
<dbReference type="InterPro" id="IPR050410">
    <property type="entry name" value="CCR4/nocturin_mRNA_transcr"/>
</dbReference>
<dbReference type="Proteomes" id="UP000091857">
    <property type="component" value="Chromosome 1"/>
</dbReference>
<dbReference type="Gene3D" id="3.60.10.10">
    <property type="entry name" value="Endonuclease/exonuclease/phosphatase"/>
    <property type="match status" value="1"/>
</dbReference>
<reference evidence="4" key="1">
    <citation type="journal article" date="2016" name="Nat. Biotechnol.">
        <title>Sequencing wild and cultivated cassava and related species reveals extensive interspecific hybridization and genetic diversity.</title>
        <authorList>
            <person name="Bredeson J.V."/>
            <person name="Lyons J.B."/>
            <person name="Prochnik S.E."/>
            <person name="Wu G.A."/>
            <person name="Ha C.M."/>
            <person name="Edsinger-Gonzales E."/>
            <person name="Grimwood J."/>
            <person name="Schmutz J."/>
            <person name="Rabbi I.Y."/>
            <person name="Egesi C."/>
            <person name="Nauluvula P."/>
            <person name="Lebot V."/>
            <person name="Ndunguru J."/>
            <person name="Mkamilo G."/>
            <person name="Bart R.S."/>
            <person name="Setter T.L."/>
            <person name="Gleadow R.M."/>
            <person name="Kulakow P."/>
            <person name="Ferguson M.E."/>
            <person name="Rounsley S."/>
            <person name="Rokhsar D.S."/>
        </authorList>
    </citation>
    <scope>NUCLEOTIDE SEQUENCE [LARGE SCALE GENOMIC DNA]</scope>
    <source>
        <strain evidence="4">cv. AM560-2</strain>
    </source>
</reference>
<dbReference type="GO" id="GO:0003730">
    <property type="term" value="F:mRNA 3'-UTR binding"/>
    <property type="evidence" value="ECO:0000318"/>
    <property type="project" value="GO_Central"/>
</dbReference>
<dbReference type="AlphaFoldDB" id="A0A2C9WJI4"/>
<evidence type="ECO:0000259" key="2">
    <source>
        <dbReference type="Pfam" id="PF03372"/>
    </source>
</evidence>
<sequence length="474" mass="53324">MGSSSASSSWLSPRATVFSLASSPKREPFSSSFFSCKSSTTNTITCCATDPTDDSSSTSSSSSSLLSASYTRRWYNPLRRRPYDHPSPEIFRHWVEEDQSQASQERFTMVSYNILGDRNAFKHRDLYKNVDPLYLEWAHRKRALNKELAGWNADVICLQEVDRYYDLLKLMEKAGYAGSYKRRTGDYADGCAMFWKADKFQLLEGESIEFKALGLRDNVAQLSVFEICEAESRRLLVGNIHVLYSPNRGEIKLGQIRFLLSRAQILAEKWGNIPVILAGDFNSTPQSAIYKFLASSELNIMLYDRKQMSGQRNCDPTQVFGLKTELSTPLHLMDRFLKNCWTNEEVKVATGDPECQLLTHPLKLRSSYATLKGSTRTRDLNGEPLATSYHSKFLGTVDYLWYSDGVAPIRVLDTLPFDTLRRTGGLPCEKLGSDHLALVSEFTFTQGAKEGSTTNKATVSAADTSSSREDDKSK</sequence>